<dbReference type="EMBL" id="MN739078">
    <property type="protein sequence ID" value="QHS87091.1"/>
    <property type="molecule type" value="Genomic_DNA"/>
</dbReference>
<sequence>MTRWTYYHNLIAAIMKLEGKKFKEAAMHLPGIPSGSVGCKYRNFDWLESGGTKGFEQVSKDAVKAWNAVKQAIAEGRPPRSLLH</sequence>
<evidence type="ECO:0000313" key="1">
    <source>
        <dbReference type="EMBL" id="QHS87091.1"/>
    </source>
</evidence>
<accession>A0A6C0B5Z2</accession>
<proteinExistence type="predicted"/>
<reference evidence="1" key="1">
    <citation type="journal article" date="2020" name="Nature">
        <title>Giant virus diversity and host interactions through global metagenomics.</title>
        <authorList>
            <person name="Schulz F."/>
            <person name="Roux S."/>
            <person name="Paez-Espino D."/>
            <person name="Jungbluth S."/>
            <person name="Walsh D.A."/>
            <person name="Denef V.J."/>
            <person name="McMahon K.D."/>
            <person name="Konstantinidis K.T."/>
            <person name="Eloe-Fadrosh E.A."/>
            <person name="Kyrpides N.C."/>
            <person name="Woyke T."/>
        </authorList>
    </citation>
    <scope>NUCLEOTIDE SEQUENCE</scope>
    <source>
        <strain evidence="1">GVMAG-M-3300009684-20</strain>
    </source>
</reference>
<protein>
    <submittedName>
        <fullName evidence="1">Uncharacterized protein</fullName>
    </submittedName>
</protein>
<dbReference type="AlphaFoldDB" id="A0A6C0B5Z2"/>
<name>A0A6C0B5Z2_9ZZZZ</name>
<organism evidence="1">
    <name type="scientific">viral metagenome</name>
    <dbReference type="NCBI Taxonomy" id="1070528"/>
    <lineage>
        <taxon>unclassified sequences</taxon>
        <taxon>metagenomes</taxon>
        <taxon>organismal metagenomes</taxon>
    </lineage>
</organism>